<accession>A0ABQ0J345</accession>
<gene>
    <name evidence="1" type="primary">argE</name>
    <name evidence="1" type="ORF">OYV_00970</name>
</gene>
<proteinExistence type="predicted"/>
<reference evidence="1 2" key="2">
    <citation type="journal article" date="2014" name="Genome Announc.">
        <title>Draft Genome Sequence of 'Candidatus Phytoplasma asteris' Strain OY-V, an Unculturable Plant-Pathogenic Bacterium.</title>
        <authorList>
            <person name="Kakizawa S."/>
            <person name="Makino A."/>
            <person name="Ishii Y."/>
            <person name="Tamaki H."/>
            <person name="Kamagata Y."/>
        </authorList>
    </citation>
    <scope>NUCLEOTIDE SEQUENCE [LARGE SCALE GENOMIC DNA]</scope>
    <source>
        <strain evidence="1 2">OY-V</strain>
    </source>
</reference>
<reference evidence="2" key="1">
    <citation type="journal article" date="2014" name="Genome Announc.">
        <title>Draft Genome Sequence of ''Candidatus Phytoplasma asteris'' Strain OY-V, an Unculturable Plant-Pathogenic Bacterium.</title>
        <authorList>
            <person name="Kakizawa S."/>
            <person name="Makino A."/>
            <person name="Ishii Y."/>
            <person name="Tamaki H."/>
            <person name="Kamagata Y."/>
        </authorList>
    </citation>
    <scope>NUCLEOTIDE SEQUENCE [LARGE SCALE GENOMIC DNA]</scope>
    <source>
        <strain evidence="2">OY-V</strain>
    </source>
</reference>
<keyword evidence="2" id="KW-1185">Reference proteome</keyword>
<comment type="caution">
    <text evidence="1">The sequence shown here is derived from an EMBL/GenBank/DDBJ whole genome shotgun (WGS) entry which is preliminary data.</text>
</comment>
<dbReference type="Proteomes" id="UP000028900">
    <property type="component" value="Unassembled WGS sequence"/>
</dbReference>
<evidence type="ECO:0000313" key="1">
    <source>
        <dbReference type="EMBL" id="GAK73618.1"/>
    </source>
</evidence>
<dbReference type="Gene3D" id="3.40.630.10">
    <property type="entry name" value="Zn peptidases"/>
    <property type="match status" value="1"/>
</dbReference>
<evidence type="ECO:0000313" key="2">
    <source>
        <dbReference type="Proteomes" id="UP000028900"/>
    </source>
</evidence>
<sequence>MMYVDPKSDLMKTLVKVYQKHTLDFTSKPMCIGGGSYAKCAPNLVPFGPAFIDLKKLAHQVDEFFTIDQLLTLTTIYTEALYLLSK</sequence>
<organism evidence="1 2">
    <name type="scientific">'Chrysanthemum coronarium' phytoplasma</name>
    <dbReference type="NCBI Taxonomy" id="1520703"/>
    <lineage>
        <taxon>Bacteria</taxon>
        <taxon>Bacillati</taxon>
        <taxon>Mycoplasmatota</taxon>
        <taxon>Mollicutes</taxon>
        <taxon>Acholeplasmatales</taxon>
        <taxon>Acholeplasmataceae</taxon>
        <taxon>Candidatus Phytoplasma</taxon>
        <taxon>16SrI (Aster yellows group)</taxon>
    </lineage>
</organism>
<name>A0ABQ0J345_9MOLU</name>
<dbReference type="SUPFAM" id="SSF53187">
    <property type="entry name" value="Zn-dependent exopeptidases"/>
    <property type="match status" value="1"/>
</dbReference>
<protein>
    <submittedName>
        <fullName evidence="1">Acetylornithine deacetylase</fullName>
    </submittedName>
</protein>
<dbReference type="EMBL" id="BBIY01000006">
    <property type="protein sequence ID" value="GAK73618.1"/>
    <property type="molecule type" value="Genomic_DNA"/>
</dbReference>
<dbReference type="RefSeq" id="WP_236620239.1">
    <property type="nucleotide sequence ID" value="NZ_BBIY01000006.1"/>
</dbReference>